<feature type="binding site" evidence="16">
    <location>
        <position position="166"/>
    </location>
    <ligand>
        <name>substrate</name>
    </ligand>
</feature>
<dbReference type="GO" id="GO:0046872">
    <property type="term" value="F:metal ion binding"/>
    <property type="evidence" value="ECO:0007669"/>
    <property type="project" value="UniProtKB-KW"/>
</dbReference>
<dbReference type="NCBIfam" id="NF004316">
    <property type="entry name" value="PRK05711.1"/>
    <property type="match status" value="1"/>
</dbReference>
<evidence type="ECO:0000256" key="13">
    <source>
        <dbReference type="ARBA" id="ARBA00023211"/>
    </source>
</evidence>
<keyword evidence="8 17" id="KW-0479">Metal-binding</keyword>
<evidence type="ECO:0000313" key="21">
    <source>
        <dbReference type="Proteomes" id="UP000198290"/>
    </source>
</evidence>
<evidence type="ECO:0000256" key="14">
    <source>
        <dbReference type="ARBA" id="ARBA00049244"/>
    </source>
</evidence>
<evidence type="ECO:0000256" key="17">
    <source>
        <dbReference type="PIRSR" id="PIRSR606309-3"/>
    </source>
</evidence>
<feature type="domain" description="Exonuclease" evidence="19">
    <location>
        <begin position="11"/>
        <end position="183"/>
    </location>
</feature>
<evidence type="ECO:0000256" key="6">
    <source>
        <dbReference type="ARBA" id="ARBA00022705"/>
    </source>
</evidence>
<dbReference type="InterPro" id="IPR012337">
    <property type="entry name" value="RNaseH-like_sf"/>
</dbReference>
<dbReference type="InterPro" id="IPR013520">
    <property type="entry name" value="Ribonucl_H"/>
</dbReference>
<comment type="cofactor">
    <cofactor evidence="1 18">
        <name>Mn(2+)</name>
        <dbReference type="ChEBI" id="CHEBI:29035"/>
    </cofactor>
</comment>
<evidence type="ECO:0000313" key="20">
    <source>
        <dbReference type="EMBL" id="BBF84108.1"/>
    </source>
</evidence>
<sequence>MQAGPPESSMRQIILDTETTGLDPDQGHRIIEFAGLEMINRKLTGQHLHLYIHPERDIDPDAERVHGISLASLEGKPRFAQVAEQMADFMRDAELIIHNAPFDVKFLNAEFDRLGLPKINQLVAQVTDTLAMARDQFPGKRNSLDALCDRFDIDRSNRTLHGALIDCELLSEVYLWMTRGQESLVMDIDVDTGNAQGGDIQFERKPLLVKRASAEELAAHQAYLGELDKAVKGSCLWRTLENPPAGDAA</sequence>
<evidence type="ECO:0000256" key="16">
    <source>
        <dbReference type="PIRSR" id="PIRSR606309-2"/>
    </source>
</evidence>
<dbReference type="EMBL" id="AP018823">
    <property type="protein sequence ID" value="BBF84108.1"/>
    <property type="molecule type" value="Genomic_DNA"/>
</dbReference>
<organism evidence="20 21">
    <name type="scientific">Aquitalea magnusonii</name>
    <dbReference type="NCBI Taxonomy" id="332411"/>
    <lineage>
        <taxon>Bacteria</taxon>
        <taxon>Pseudomonadati</taxon>
        <taxon>Pseudomonadota</taxon>
        <taxon>Betaproteobacteria</taxon>
        <taxon>Neisseriales</taxon>
        <taxon>Chromobacteriaceae</taxon>
        <taxon>Aquitalea</taxon>
    </lineage>
</organism>
<dbReference type="EC" id="2.7.7.7" evidence="2 18"/>
<dbReference type="SMART" id="SM00479">
    <property type="entry name" value="EXOIII"/>
    <property type="match status" value="1"/>
</dbReference>
<keyword evidence="10 18" id="KW-0269">Exonuclease</keyword>
<feature type="binding site" evidence="16">
    <location>
        <position position="66"/>
    </location>
    <ligand>
        <name>substrate</name>
    </ligand>
</feature>
<reference evidence="21" key="3">
    <citation type="journal article" date="2017" name="Plant Physiol. Biochem.">
        <title>Differential oxidative and antioxidative response of duckweed Lemna minor toward plant growth promoting/inhibiting bacteria.</title>
        <authorList>
            <person name="Ishizawa H."/>
            <person name="Kuroda M."/>
            <person name="Morikawa M."/>
            <person name="Ike M."/>
        </authorList>
    </citation>
    <scope>NUCLEOTIDE SEQUENCE [LARGE SCALE GENOMIC DNA]</scope>
    <source>
        <strain evidence="21">H3</strain>
    </source>
</reference>
<dbReference type="AlphaFoldDB" id="A0A3G9G7V2"/>
<dbReference type="CDD" id="cd06131">
    <property type="entry name" value="DNA_pol_III_epsilon_Ecoli_like"/>
    <property type="match status" value="1"/>
</dbReference>
<dbReference type="NCBIfam" id="TIGR00573">
    <property type="entry name" value="dnaq"/>
    <property type="match status" value="1"/>
</dbReference>
<comment type="function">
    <text evidence="18">DNA polymerase III is a complex, multichain enzyme responsible for most of the replicative synthesis in bacteria. The epsilon subunit contain the editing function and is a proofreading 3'-5' exonuclease.</text>
</comment>
<keyword evidence="4 18" id="KW-0808">Transferase</keyword>
<comment type="subunit">
    <text evidence="18">DNA polymerase III contains a core (composed of alpha, epsilon and theta chains) that associates with a tau subunit. This core dimerizes to form the POLIII' complex. PolIII' associates with the gamma complex (composed of gamma, delta, delta', psi and chi chains) and with the beta chain to form the complete DNA polymerase III complex.</text>
</comment>
<proteinExistence type="predicted"/>
<dbReference type="GO" id="GO:0008408">
    <property type="term" value="F:3'-5' exonuclease activity"/>
    <property type="evidence" value="ECO:0007669"/>
    <property type="project" value="TreeGrafter"/>
</dbReference>
<keyword evidence="13 17" id="KW-0464">Manganese</keyword>
<dbReference type="PANTHER" id="PTHR30231:SF41">
    <property type="entry name" value="DNA POLYMERASE III SUBUNIT EPSILON"/>
    <property type="match status" value="1"/>
</dbReference>
<dbReference type="InterPro" id="IPR036397">
    <property type="entry name" value="RNaseH_sf"/>
</dbReference>
<keyword evidence="5 18" id="KW-0548">Nucleotidyltransferase</keyword>
<keyword evidence="6 18" id="KW-0235">DNA replication</keyword>
<dbReference type="Gene3D" id="3.30.420.10">
    <property type="entry name" value="Ribonuclease H-like superfamily/Ribonuclease H"/>
    <property type="match status" value="1"/>
</dbReference>
<evidence type="ECO:0000256" key="7">
    <source>
        <dbReference type="ARBA" id="ARBA00022722"/>
    </source>
</evidence>
<dbReference type="NCBIfam" id="TIGR01406">
    <property type="entry name" value="dnaQ_proteo"/>
    <property type="match status" value="1"/>
</dbReference>
<feature type="binding site" evidence="17">
    <location>
        <position position="16"/>
    </location>
    <ligand>
        <name>a divalent metal cation</name>
        <dbReference type="ChEBI" id="CHEBI:60240"/>
        <label>1</label>
        <note>catalytic</note>
    </ligand>
</feature>
<keyword evidence="11 17" id="KW-0460">Magnesium</keyword>
<evidence type="ECO:0000256" key="15">
    <source>
        <dbReference type="PIRSR" id="PIRSR606309-1"/>
    </source>
</evidence>
<evidence type="ECO:0000256" key="5">
    <source>
        <dbReference type="ARBA" id="ARBA00022695"/>
    </source>
</evidence>
<evidence type="ECO:0000256" key="18">
    <source>
        <dbReference type="RuleBase" id="RU364087"/>
    </source>
</evidence>
<dbReference type="PANTHER" id="PTHR30231">
    <property type="entry name" value="DNA POLYMERASE III SUBUNIT EPSILON"/>
    <property type="match status" value="1"/>
</dbReference>
<evidence type="ECO:0000256" key="2">
    <source>
        <dbReference type="ARBA" id="ARBA00012417"/>
    </source>
</evidence>
<name>A0A3G9G7V2_9NEIS</name>
<dbReference type="Proteomes" id="UP000198290">
    <property type="component" value="Chromosome"/>
</dbReference>
<accession>A0A3G9G7V2</accession>
<keyword evidence="21" id="KW-1185">Reference proteome</keyword>
<evidence type="ECO:0000259" key="19">
    <source>
        <dbReference type="SMART" id="SM00479"/>
    </source>
</evidence>
<dbReference type="FunFam" id="3.30.420.10:FF:000012">
    <property type="entry name" value="DNA polymerase III subunit epsilon"/>
    <property type="match status" value="1"/>
</dbReference>
<dbReference type="SUPFAM" id="SSF53098">
    <property type="entry name" value="Ribonuclease H-like"/>
    <property type="match status" value="1"/>
</dbReference>
<reference evidence="21" key="1">
    <citation type="journal article" date="2017" name="Biotechnol. Biofuels">
        <title>Evaluation of environmental bacterial communities as a factor affecting the growth of duckweed Lemna minor.</title>
        <authorList>
            <person name="Ishizawa H."/>
            <person name="Kuroda M."/>
            <person name="Morikawa M."/>
            <person name="Ike M."/>
        </authorList>
    </citation>
    <scope>NUCLEOTIDE SEQUENCE [LARGE SCALE GENOMIC DNA]</scope>
    <source>
        <strain evidence="21">H3</strain>
    </source>
</reference>
<comment type="catalytic activity">
    <reaction evidence="14 18">
        <text>DNA(n) + a 2'-deoxyribonucleoside 5'-triphosphate = DNA(n+1) + diphosphate</text>
        <dbReference type="Rhea" id="RHEA:22508"/>
        <dbReference type="Rhea" id="RHEA-COMP:17339"/>
        <dbReference type="Rhea" id="RHEA-COMP:17340"/>
        <dbReference type="ChEBI" id="CHEBI:33019"/>
        <dbReference type="ChEBI" id="CHEBI:61560"/>
        <dbReference type="ChEBI" id="CHEBI:173112"/>
        <dbReference type="EC" id="2.7.7.7"/>
    </reaction>
</comment>
<feature type="active site" description="Proton acceptor" evidence="15">
    <location>
        <position position="161"/>
    </location>
</feature>
<dbReference type="KEGG" id="amah:DLM_0438"/>
<evidence type="ECO:0000256" key="9">
    <source>
        <dbReference type="ARBA" id="ARBA00022801"/>
    </source>
</evidence>
<feature type="binding site" evidence="17">
    <location>
        <position position="166"/>
    </location>
    <ligand>
        <name>a divalent metal cation</name>
        <dbReference type="ChEBI" id="CHEBI:60240"/>
        <label>1</label>
        <note>catalytic</note>
    </ligand>
</feature>
<evidence type="ECO:0000256" key="8">
    <source>
        <dbReference type="ARBA" id="ARBA00022723"/>
    </source>
</evidence>
<dbReference type="GO" id="GO:0003677">
    <property type="term" value="F:DNA binding"/>
    <property type="evidence" value="ECO:0007669"/>
    <property type="project" value="InterPro"/>
</dbReference>
<dbReference type="STRING" id="332411.VI06_05095"/>
<protein>
    <recommendedName>
        <fullName evidence="3 18">DNA polymerase III subunit epsilon</fullName>
        <ecNumber evidence="2 18">2.7.7.7</ecNumber>
    </recommendedName>
</protein>
<evidence type="ECO:0000256" key="12">
    <source>
        <dbReference type="ARBA" id="ARBA00022932"/>
    </source>
</evidence>
<dbReference type="InterPro" id="IPR006309">
    <property type="entry name" value="DnaQ_proteo"/>
</dbReference>
<evidence type="ECO:0000256" key="10">
    <source>
        <dbReference type="ARBA" id="ARBA00022839"/>
    </source>
</evidence>
<evidence type="ECO:0000256" key="1">
    <source>
        <dbReference type="ARBA" id="ARBA00001936"/>
    </source>
</evidence>
<keyword evidence="7 18" id="KW-0540">Nuclease</keyword>
<gene>
    <name evidence="18" type="primary">dnaQ</name>
    <name evidence="20" type="ORF">DLM_0438</name>
</gene>
<dbReference type="InterPro" id="IPR006054">
    <property type="entry name" value="DnaQ"/>
</dbReference>
<keyword evidence="12 18" id="KW-0239">DNA-directed DNA polymerase</keyword>
<dbReference type="GO" id="GO:0045004">
    <property type="term" value="P:DNA replication proofreading"/>
    <property type="evidence" value="ECO:0007669"/>
    <property type="project" value="TreeGrafter"/>
</dbReference>
<comment type="cofactor">
    <cofactor evidence="17">
        <name>Mg(2+)</name>
        <dbReference type="ChEBI" id="CHEBI:18420"/>
    </cofactor>
    <cofactor evidence="17">
        <name>Mn(2+)</name>
        <dbReference type="ChEBI" id="CHEBI:29035"/>
    </cofactor>
    <text evidence="17">Binds 2 divalent metal cations. Magnesium or manganese.</text>
</comment>
<feature type="binding site" evidence="16">
    <location>
        <position position="16"/>
    </location>
    <ligand>
        <name>substrate</name>
    </ligand>
</feature>
<evidence type="ECO:0000256" key="4">
    <source>
        <dbReference type="ARBA" id="ARBA00022679"/>
    </source>
</evidence>
<evidence type="ECO:0000256" key="3">
    <source>
        <dbReference type="ARBA" id="ARBA00020352"/>
    </source>
</evidence>
<evidence type="ECO:0000256" key="11">
    <source>
        <dbReference type="ARBA" id="ARBA00022842"/>
    </source>
</evidence>
<reference evidence="20 21" key="2">
    <citation type="journal article" date="2017" name="Genome Announc.">
        <title>Draft genome sequence of Aquitalea magnusonii strain H3, a plant growth-promoting bacterium of duckweed Lemna minor.</title>
        <authorList>
            <person name="Ishizawa H."/>
            <person name="Kuroda M."/>
            <person name="Ike M."/>
        </authorList>
    </citation>
    <scope>NUCLEOTIDE SEQUENCE [LARGE SCALE GENOMIC DNA]</scope>
    <source>
        <strain evidence="20 21">H3</strain>
    </source>
</reference>
<feature type="binding site" evidence="16">
    <location>
        <position position="18"/>
    </location>
    <ligand>
        <name>substrate</name>
    </ligand>
</feature>
<feature type="binding site" evidence="17">
    <location>
        <position position="18"/>
    </location>
    <ligand>
        <name>a divalent metal cation</name>
        <dbReference type="ChEBI" id="CHEBI:60240"/>
        <label>1</label>
        <note>catalytic</note>
    </ligand>
</feature>
<dbReference type="Pfam" id="PF00929">
    <property type="entry name" value="RNase_T"/>
    <property type="match status" value="1"/>
</dbReference>
<dbReference type="GO" id="GO:0003887">
    <property type="term" value="F:DNA-directed DNA polymerase activity"/>
    <property type="evidence" value="ECO:0007669"/>
    <property type="project" value="UniProtKB-KW"/>
</dbReference>
<keyword evidence="9 18" id="KW-0378">Hydrolase</keyword>
<dbReference type="GO" id="GO:0005829">
    <property type="term" value="C:cytosol"/>
    <property type="evidence" value="ECO:0007669"/>
    <property type="project" value="TreeGrafter"/>
</dbReference>